<dbReference type="CDD" id="cd06905">
    <property type="entry name" value="M14-like"/>
    <property type="match status" value="1"/>
</dbReference>
<dbReference type="EMBL" id="VXPY01000102">
    <property type="protein sequence ID" value="MYD91563.1"/>
    <property type="molecule type" value="Genomic_DNA"/>
</dbReference>
<dbReference type="Gene3D" id="3.40.630.10">
    <property type="entry name" value="Zn peptidases"/>
    <property type="match status" value="1"/>
</dbReference>
<feature type="active site" description="Proton donor/acceptor" evidence="8">
    <location>
        <position position="337"/>
    </location>
</feature>
<dbReference type="PROSITE" id="PS52035">
    <property type="entry name" value="PEPTIDASE_M14"/>
    <property type="match status" value="1"/>
</dbReference>
<dbReference type="GO" id="GO:0005615">
    <property type="term" value="C:extracellular space"/>
    <property type="evidence" value="ECO:0007669"/>
    <property type="project" value="TreeGrafter"/>
</dbReference>
<evidence type="ECO:0000259" key="9">
    <source>
        <dbReference type="PROSITE" id="PS52035"/>
    </source>
</evidence>
<keyword evidence="6" id="KW-0862">Zinc</keyword>
<dbReference type="Pfam" id="PF00246">
    <property type="entry name" value="Peptidase_M14"/>
    <property type="match status" value="2"/>
</dbReference>
<dbReference type="InterPro" id="IPR057246">
    <property type="entry name" value="CARBOXYPEPT_ZN_1"/>
</dbReference>
<comment type="similarity">
    <text evidence="2 8">Belongs to the peptidase M14 family.</text>
</comment>
<evidence type="ECO:0000256" key="1">
    <source>
        <dbReference type="ARBA" id="ARBA00001947"/>
    </source>
</evidence>
<protein>
    <submittedName>
        <fullName evidence="10">Peptidase M14</fullName>
    </submittedName>
</protein>
<proteinExistence type="inferred from homology"/>
<evidence type="ECO:0000256" key="7">
    <source>
        <dbReference type="ARBA" id="ARBA00023049"/>
    </source>
</evidence>
<comment type="cofactor">
    <cofactor evidence="1">
        <name>Zn(2+)</name>
        <dbReference type="ChEBI" id="CHEBI:29105"/>
    </cofactor>
</comment>
<organism evidence="10">
    <name type="scientific">Caldilineaceae bacterium SB0662_bin_9</name>
    <dbReference type="NCBI Taxonomy" id="2605258"/>
    <lineage>
        <taxon>Bacteria</taxon>
        <taxon>Bacillati</taxon>
        <taxon>Chloroflexota</taxon>
        <taxon>Caldilineae</taxon>
        <taxon>Caldilineales</taxon>
        <taxon>Caldilineaceae</taxon>
    </lineage>
</organism>
<comment type="caution">
    <text evidence="10">The sequence shown here is derived from an EMBL/GenBank/DDBJ whole genome shotgun (WGS) entry which is preliminary data.</text>
</comment>
<evidence type="ECO:0000256" key="3">
    <source>
        <dbReference type="ARBA" id="ARBA00022670"/>
    </source>
</evidence>
<evidence type="ECO:0000256" key="8">
    <source>
        <dbReference type="PROSITE-ProRule" id="PRU01379"/>
    </source>
</evidence>
<evidence type="ECO:0000256" key="5">
    <source>
        <dbReference type="ARBA" id="ARBA00022801"/>
    </source>
</evidence>
<dbReference type="GO" id="GO:0006508">
    <property type="term" value="P:proteolysis"/>
    <property type="evidence" value="ECO:0007669"/>
    <property type="project" value="UniProtKB-KW"/>
</dbReference>
<dbReference type="SUPFAM" id="SSF53187">
    <property type="entry name" value="Zn-dependent exopeptidases"/>
    <property type="match status" value="1"/>
</dbReference>
<dbReference type="InterPro" id="IPR000834">
    <property type="entry name" value="Peptidase_M14"/>
</dbReference>
<keyword evidence="5" id="KW-0378">Hydrolase</keyword>
<dbReference type="PANTHER" id="PTHR11705">
    <property type="entry name" value="PROTEASE FAMILY M14 CARBOXYPEPTIDASE A,B"/>
    <property type="match status" value="1"/>
</dbReference>
<dbReference type="PANTHER" id="PTHR11705:SF143">
    <property type="entry name" value="SLL0236 PROTEIN"/>
    <property type="match status" value="1"/>
</dbReference>
<reference evidence="10" key="1">
    <citation type="submission" date="2019-09" db="EMBL/GenBank/DDBJ databases">
        <title>Characterisation of the sponge microbiome using genome-centric metagenomics.</title>
        <authorList>
            <person name="Engelberts J.P."/>
            <person name="Robbins S.J."/>
            <person name="De Goeij J.M."/>
            <person name="Aranda M."/>
            <person name="Bell S.C."/>
            <person name="Webster N.S."/>
        </authorList>
    </citation>
    <scope>NUCLEOTIDE SEQUENCE</scope>
    <source>
        <strain evidence="10">SB0662_bin_9</strain>
    </source>
</reference>
<name>A0A6B1DXY3_9CHLR</name>
<evidence type="ECO:0000256" key="6">
    <source>
        <dbReference type="ARBA" id="ARBA00022833"/>
    </source>
</evidence>
<dbReference type="SMART" id="SM00631">
    <property type="entry name" value="Zn_pept"/>
    <property type="match status" value="1"/>
</dbReference>
<keyword evidence="4" id="KW-0479">Metal-binding</keyword>
<sequence length="564" mass="63130">MKLSHDRYLPYDEYTVALQDLVDSSPGLAQLESAGQSFREREIWAVTLTNRATGSPESKPGFYIDGNNHGEEVITSSVTLYTVDYLLSEYGQDPDVTRLLDTRVVYVLPRVNPDGAEICLTTPYRTVGTGRYHPADEYPTGLHLEDLDGDGEIRQMAIPDPRGEWCRSSAEPRLLVLREPWEADGQYYRMLPEGMLRDWDGVGLPIVPPRHGNLNRQFPVNWEPEGGEYGSGDFPLNEPEAMAMARFVLSHPNITGAQAYHSHGGIILRPSGFRRDAELPAADLDIYRALGAVGTEVTGYPLISTYEDFTPNMRSPRHGMFTDWLYDRMGIPAFASEVWDVETEAGIPKQQFFSTRPHNEAEQIRFLAWADEHSPRAHQDWREFEHPQLGTVLLGGWDPYFIHRNPPPSLIAKVALPNTLFTVRHALASPLLNIREFKARPVSADLHIVQAQVENLGYLATNLTDQARNLGKGGDVTVELELDRDCELLMGQSVVTLGDLAGREERRMPYDPWRRPWGESAGLAEWLVRGPDTGRITVQVRSAKAGSCSATKTLADLQIGDSNQ</sequence>
<feature type="domain" description="Peptidase M14" evidence="9">
    <location>
        <begin position="7"/>
        <end position="370"/>
    </location>
</feature>
<keyword evidence="3" id="KW-0645">Protease</keyword>
<gene>
    <name evidence="10" type="ORF">F4Y08_14745</name>
</gene>
<dbReference type="GO" id="GO:0004181">
    <property type="term" value="F:metallocarboxypeptidase activity"/>
    <property type="evidence" value="ECO:0007669"/>
    <property type="project" value="InterPro"/>
</dbReference>
<evidence type="ECO:0000313" key="10">
    <source>
        <dbReference type="EMBL" id="MYD91563.1"/>
    </source>
</evidence>
<dbReference type="GO" id="GO:0008270">
    <property type="term" value="F:zinc ion binding"/>
    <property type="evidence" value="ECO:0007669"/>
    <property type="project" value="InterPro"/>
</dbReference>
<evidence type="ECO:0000256" key="2">
    <source>
        <dbReference type="ARBA" id="ARBA00005988"/>
    </source>
</evidence>
<dbReference type="AlphaFoldDB" id="A0A6B1DXY3"/>
<keyword evidence="7" id="KW-0482">Metalloprotease</keyword>
<evidence type="ECO:0000256" key="4">
    <source>
        <dbReference type="ARBA" id="ARBA00022723"/>
    </source>
</evidence>
<dbReference type="PROSITE" id="PS00132">
    <property type="entry name" value="CARBOXYPEPT_ZN_1"/>
    <property type="match status" value="1"/>
</dbReference>
<accession>A0A6B1DXY3</accession>